<dbReference type="PRINTS" id="PR00496">
    <property type="entry name" value="NAPIN"/>
</dbReference>
<dbReference type="InterPro" id="IPR016140">
    <property type="entry name" value="Bifunc_inhib/LTP/seed_store"/>
</dbReference>
<evidence type="ECO:0000313" key="4">
    <source>
        <dbReference type="EMBL" id="KAJ8526886.1"/>
    </source>
</evidence>
<evidence type="ECO:0000313" key="5">
    <source>
        <dbReference type="Proteomes" id="UP001152561"/>
    </source>
</evidence>
<dbReference type="AlphaFoldDB" id="A0A9Q1L4G5"/>
<keyword evidence="5" id="KW-1185">Reference proteome</keyword>
<feature type="signal peptide" evidence="2">
    <location>
        <begin position="1"/>
        <end position="23"/>
    </location>
</feature>
<dbReference type="EMBL" id="JAJAGQ010000024">
    <property type="protein sequence ID" value="KAJ8526886.1"/>
    <property type="molecule type" value="Genomic_DNA"/>
</dbReference>
<feature type="domain" description="Bifunctional inhibitor/plant lipid transfer protein/seed storage helical" evidence="3">
    <location>
        <begin position="42"/>
        <end position="136"/>
    </location>
</feature>
<comment type="caution">
    <text evidence="4">The sequence shown here is derived from an EMBL/GenBank/DDBJ whole genome shotgun (WGS) entry which is preliminary data.</text>
</comment>
<dbReference type="SMART" id="SM00499">
    <property type="entry name" value="AAI"/>
    <property type="match status" value="1"/>
</dbReference>
<dbReference type="InterPro" id="IPR000617">
    <property type="entry name" value="Napin/2SS/CON"/>
</dbReference>
<dbReference type="GO" id="GO:0045735">
    <property type="term" value="F:nutrient reservoir activity"/>
    <property type="evidence" value="ECO:0007669"/>
    <property type="project" value="InterPro"/>
</dbReference>
<dbReference type="Gene3D" id="1.10.110.10">
    <property type="entry name" value="Plant lipid-transfer and hydrophobic proteins"/>
    <property type="match status" value="1"/>
</dbReference>
<dbReference type="SUPFAM" id="SSF47699">
    <property type="entry name" value="Bifunctional inhibitor/lipid-transfer protein/seed storage 2S albumin"/>
    <property type="match status" value="1"/>
</dbReference>
<dbReference type="OrthoDB" id="1922883at2759"/>
<protein>
    <recommendedName>
        <fullName evidence="3">Bifunctional inhibitor/plant lipid transfer protein/seed storage helical domain-containing protein</fullName>
    </recommendedName>
</protein>
<accession>A0A9Q1L4G5</accession>
<dbReference type="Pfam" id="PF00234">
    <property type="entry name" value="Tryp_alpha_amyl"/>
    <property type="match status" value="1"/>
</dbReference>
<gene>
    <name evidence="4" type="ORF">K7X08_029363</name>
</gene>
<dbReference type="InterPro" id="IPR036312">
    <property type="entry name" value="Bifun_inhib/LTP/seed_sf"/>
</dbReference>
<evidence type="ECO:0000259" key="3">
    <source>
        <dbReference type="SMART" id="SM00499"/>
    </source>
</evidence>
<keyword evidence="2" id="KW-0732">Signal</keyword>
<reference evidence="5" key="1">
    <citation type="journal article" date="2023" name="Proc. Natl. Acad. Sci. U.S.A.">
        <title>Genomic and structural basis for evolution of tropane alkaloid biosynthesis.</title>
        <authorList>
            <person name="Wanga Y.-J."/>
            <person name="Taina T."/>
            <person name="Yua J.-Y."/>
            <person name="Lia J."/>
            <person name="Xua B."/>
            <person name="Chenc J."/>
            <person name="D'Auriad J.C."/>
            <person name="Huanga J.-P."/>
            <person name="Huanga S.-X."/>
        </authorList>
    </citation>
    <scope>NUCLEOTIDE SEQUENCE [LARGE SCALE GENOMIC DNA]</scope>
    <source>
        <strain evidence="5">cv. KIB-2019</strain>
    </source>
</reference>
<proteinExistence type="inferred from homology"/>
<feature type="chain" id="PRO_5040461534" description="Bifunctional inhibitor/plant lipid transfer protein/seed storage helical domain-containing protein" evidence="2">
    <location>
        <begin position="24"/>
        <end position="144"/>
    </location>
</feature>
<name>A0A9Q1L4G5_9SOLA</name>
<evidence type="ECO:0000256" key="1">
    <source>
        <dbReference type="ARBA" id="ARBA00008262"/>
    </source>
</evidence>
<organism evidence="4 5">
    <name type="scientific">Anisodus acutangulus</name>
    <dbReference type="NCBI Taxonomy" id="402998"/>
    <lineage>
        <taxon>Eukaryota</taxon>
        <taxon>Viridiplantae</taxon>
        <taxon>Streptophyta</taxon>
        <taxon>Embryophyta</taxon>
        <taxon>Tracheophyta</taxon>
        <taxon>Spermatophyta</taxon>
        <taxon>Magnoliopsida</taxon>
        <taxon>eudicotyledons</taxon>
        <taxon>Gunneridae</taxon>
        <taxon>Pentapetalae</taxon>
        <taxon>asterids</taxon>
        <taxon>lamiids</taxon>
        <taxon>Solanales</taxon>
        <taxon>Solanaceae</taxon>
        <taxon>Solanoideae</taxon>
        <taxon>Hyoscyameae</taxon>
        <taxon>Anisodus</taxon>
    </lineage>
</organism>
<dbReference type="PANTHER" id="PTHR35496">
    <property type="entry name" value="2S SEED STORAGE PROTEIN 1-RELATED"/>
    <property type="match status" value="1"/>
</dbReference>
<comment type="similarity">
    <text evidence="1">Belongs to the 2S seed storage albumins family.</text>
</comment>
<dbReference type="PANTHER" id="PTHR35496:SF19">
    <property type="entry name" value="2S SULFUR-RICH SEED STORAGE PROTEIN 2-LIKE"/>
    <property type="match status" value="1"/>
</dbReference>
<sequence length="144" mass="16846">MARVMILGAISLAILFMAVTVSSSRITINIVEDTENPQSQRCQQQIQQAQRLRSCQQYLRQRTQFSEEEEDKVSRDQQQCCEQLRQIQESQCRCEGLRQVVQQEQQRGELQGRERQQMLRTAQNLPGLCELSPQRCEIQTRSLF</sequence>
<evidence type="ECO:0000256" key="2">
    <source>
        <dbReference type="SAM" id="SignalP"/>
    </source>
</evidence>
<dbReference type="Proteomes" id="UP001152561">
    <property type="component" value="Unassembled WGS sequence"/>
</dbReference>